<evidence type="ECO:0000313" key="2">
    <source>
        <dbReference type="Proteomes" id="UP000198636"/>
    </source>
</evidence>
<dbReference type="RefSeq" id="WP_091547621.1">
    <property type="nucleotide sequence ID" value="NZ_FMUS01000050.1"/>
</dbReference>
<evidence type="ECO:0000313" key="1">
    <source>
        <dbReference type="EMBL" id="SCZ10422.1"/>
    </source>
</evidence>
<dbReference type="AlphaFoldDB" id="A0A1G5LC22"/>
<gene>
    <name evidence="1" type="ORF">SAMN03080606_04281</name>
</gene>
<reference evidence="1 2" key="1">
    <citation type="submission" date="2016-10" db="EMBL/GenBank/DDBJ databases">
        <authorList>
            <person name="de Groot N.N."/>
        </authorList>
    </citation>
    <scope>NUCLEOTIDE SEQUENCE [LARGE SCALE GENOMIC DNA]</scope>
    <source>
        <strain evidence="1 2">DSM 18978</strain>
    </source>
</reference>
<organism evidence="1 2">
    <name type="scientific">Alkaliphilus peptidifermentans DSM 18978</name>
    <dbReference type="NCBI Taxonomy" id="1120976"/>
    <lineage>
        <taxon>Bacteria</taxon>
        <taxon>Bacillati</taxon>
        <taxon>Bacillota</taxon>
        <taxon>Clostridia</taxon>
        <taxon>Peptostreptococcales</taxon>
        <taxon>Natronincolaceae</taxon>
        <taxon>Alkaliphilus</taxon>
    </lineage>
</organism>
<accession>A0A1G5LC22</accession>
<keyword evidence="2" id="KW-1185">Reference proteome</keyword>
<dbReference type="EMBL" id="FMUS01000050">
    <property type="protein sequence ID" value="SCZ10422.1"/>
    <property type="molecule type" value="Genomic_DNA"/>
</dbReference>
<protein>
    <submittedName>
        <fullName evidence="1">Uncharacterized protein</fullName>
    </submittedName>
</protein>
<name>A0A1G5LC22_9FIRM</name>
<proteinExistence type="predicted"/>
<sequence length="62" mass="7122">MALVKKQASEEEMKMGKSVMASNREVKDNVISLKPQKTTETIENLNNVNFWGVGFKKDHLIW</sequence>
<dbReference type="Proteomes" id="UP000198636">
    <property type="component" value="Unassembled WGS sequence"/>
</dbReference>